<organism evidence="1">
    <name type="scientific">Polaromonas hydrogenivorans</name>
    <dbReference type="NCBI Taxonomy" id="335476"/>
    <lineage>
        <taxon>Bacteria</taxon>
        <taxon>Pseudomonadati</taxon>
        <taxon>Pseudomonadota</taxon>
        <taxon>Betaproteobacteria</taxon>
        <taxon>Burkholderiales</taxon>
        <taxon>Comamonadaceae</taxon>
        <taxon>Polaromonas</taxon>
    </lineage>
</organism>
<sequence length="105" mass="11325">MNANNKNHKAVRVTARHEVDFFAANGKALFSVNEGVPMSDAFNQLSILLGSAQVAVEALATSHEDATETRAHWAPAHLLTFAYALVQSMHNGYVQGEEMATPDTA</sequence>
<dbReference type="InterPro" id="IPR021427">
    <property type="entry name" value="DUF3077"/>
</dbReference>
<dbReference type="Pfam" id="PF11275">
    <property type="entry name" value="DUF3077"/>
    <property type="match status" value="1"/>
</dbReference>
<dbReference type="RefSeq" id="WP_349278164.1">
    <property type="nucleotide sequence ID" value="NZ_CBCSCU010000061.1"/>
</dbReference>
<evidence type="ECO:0000313" key="1">
    <source>
        <dbReference type="EMBL" id="XBP69503.1"/>
    </source>
</evidence>
<protein>
    <submittedName>
        <fullName evidence="1">DUF3077 domain-containing protein</fullName>
    </submittedName>
</protein>
<accession>A0AAU7LRG0</accession>
<proteinExistence type="predicted"/>
<dbReference type="AlphaFoldDB" id="A0AAU7LRG0"/>
<dbReference type="EMBL" id="CP157675">
    <property type="protein sequence ID" value="XBP69503.1"/>
    <property type="molecule type" value="Genomic_DNA"/>
</dbReference>
<gene>
    <name evidence="1" type="ORF">ABLV49_16665</name>
</gene>
<name>A0AAU7LRG0_9BURK</name>
<reference evidence="1" key="1">
    <citation type="submission" date="2024-05" db="EMBL/GenBank/DDBJ databases">
        <authorList>
            <person name="Bunk B."/>
            <person name="Swiderski J."/>
            <person name="Sproer C."/>
            <person name="Thiel V."/>
        </authorList>
    </citation>
    <scope>NUCLEOTIDE SEQUENCE</scope>
    <source>
        <strain evidence="1">DSM 17735</strain>
    </source>
</reference>